<feature type="transmembrane region" description="Helical" evidence="6">
    <location>
        <begin position="140"/>
        <end position="165"/>
    </location>
</feature>
<reference evidence="10" key="1">
    <citation type="submission" date="2015-02" db="EMBL/GenBank/DDBJ databases">
        <title>Genome sequencing for Strongylocentrotus purpuratus.</title>
        <authorList>
            <person name="Murali S."/>
            <person name="Liu Y."/>
            <person name="Vee V."/>
            <person name="English A."/>
            <person name="Wang M."/>
            <person name="Skinner E."/>
            <person name="Han Y."/>
            <person name="Muzny D.M."/>
            <person name="Worley K.C."/>
            <person name="Gibbs R.A."/>
        </authorList>
    </citation>
    <scope>NUCLEOTIDE SEQUENCE</scope>
</reference>
<comment type="subcellular location">
    <subcellularLocation>
        <location evidence="1">Membrane</location>
    </subcellularLocation>
</comment>
<dbReference type="GO" id="GO:0016020">
    <property type="term" value="C:membrane"/>
    <property type="evidence" value="ECO:0007669"/>
    <property type="project" value="UniProtKB-SubCell"/>
</dbReference>
<evidence type="ECO:0000256" key="3">
    <source>
        <dbReference type="ARBA" id="ARBA00022989"/>
    </source>
</evidence>
<evidence type="ECO:0000256" key="1">
    <source>
        <dbReference type="ARBA" id="ARBA00004370"/>
    </source>
</evidence>
<dbReference type="SMART" id="SM01381">
    <property type="entry name" value="7TM_GPCR_Srsx"/>
    <property type="match status" value="1"/>
</dbReference>
<sequence length="461" mass="51491">MKKLFKKSAARIMLRLILLSLVMVANSSEHTTSETPLIHQTDSEGLSETPQTLERSSINIPTTLLPTPSAVTTETNTEASSQPSQTSDVMHTSPSSSDGSDQLQTIQESVSEFTNVTIVQPSTESVARLDTTIWVWRFSWTWVTILQLIISLIGILGNLLVVVVMRVRRSTTNSTDIFVGALAISDLLTSLFNVPIPRALQVPDNILGGFYCRLVRTSCLIWICVVSSSYILVGASFERLAAVVYPLRIKDIFTNRRVYIFIIVAWLFSFVSCSYYLLSFVFQGDLLSRIYCLPTDSDTFLLRIINSFNFAIRLMVPTVLMMVSQTAIAILLHLQSIRMRQAMSGGSKQSYHILARNRVIKIMLVVIIIYILCWSPSQIAFVVVSFRGTAKAYVSSSVRQILNLITFINSSINPLIYAAHYPKFRSAIKEICLGKTQKNVPLFGMETIRTPNHELSTDGHA</sequence>
<dbReference type="InterPro" id="IPR017452">
    <property type="entry name" value="GPCR_Rhodpsn_7TM"/>
</dbReference>
<keyword evidence="7" id="KW-0732">Signal</keyword>
<feature type="transmembrane region" description="Helical" evidence="6">
    <location>
        <begin position="214"/>
        <end position="237"/>
    </location>
</feature>
<feature type="chain" id="PRO_5029723768" description="G-protein coupled receptors family 1 profile domain-containing protein" evidence="7">
    <location>
        <begin position="28"/>
        <end position="461"/>
    </location>
</feature>
<evidence type="ECO:0000256" key="2">
    <source>
        <dbReference type="ARBA" id="ARBA00022692"/>
    </source>
</evidence>
<proteinExistence type="predicted"/>
<feature type="signal peptide" evidence="7">
    <location>
        <begin position="1"/>
        <end position="27"/>
    </location>
</feature>
<feature type="transmembrane region" description="Helical" evidence="6">
    <location>
        <begin position="401"/>
        <end position="419"/>
    </location>
</feature>
<accession>A0A7M7MWW7</accession>
<dbReference type="InterPro" id="IPR000276">
    <property type="entry name" value="GPCR_Rhodpsn"/>
</dbReference>
<keyword evidence="10" id="KW-1185">Reference proteome</keyword>
<dbReference type="Gene3D" id="1.20.1070.10">
    <property type="entry name" value="Rhodopsin 7-helix transmembrane proteins"/>
    <property type="match status" value="1"/>
</dbReference>
<feature type="transmembrane region" description="Helical" evidence="6">
    <location>
        <begin position="258"/>
        <end position="278"/>
    </location>
</feature>
<dbReference type="AlphaFoldDB" id="A0A7M7MWW7"/>
<dbReference type="GeneID" id="115919134"/>
<evidence type="ECO:0000256" key="4">
    <source>
        <dbReference type="ARBA" id="ARBA00023136"/>
    </source>
</evidence>
<dbReference type="OrthoDB" id="9818824at2759"/>
<evidence type="ECO:0000313" key="9">
    <source>
        <dbReference type="EnsemblMetazoa" id="XP_030827853"/>
    </source>
</evidence>
<dbReference type="GO" id="GO:0004930">
    <property type="term" value="F:G protein-coupled receptor activity"/>
    <property type="evidence" value="ECO:0007669"/>
    <property type="project" value="InterPro"/>
</dbReference>
<dbReference type="SUPFAM" id="SSF81321">
    <property type="entry name" value="Family A G protein-coupled receptor-like"/>
    <property type="match status" value="1"/>
</dbReference>
<dbReference type="CDD" id="cd00637">
    <property type="entry name" value="7tm_classA_rhodopsin-like"/>
    <property type="match status" value="1"/>
</dbReference>
<keyword evidence="3 6" id="KW-1133">Transmembrane helix</keyword>
<dbReference type="RefSeq" id="XP_030827853.1">
    <property type="nucleotide sequence ID" value="XM_030971993.1"/>
</dbReference>
<feature type="domain" description="G-protein coupled receptors family 1 profile" evidence="8">
    <location>
        <begin position="157"/>
        <end position="417"/>
    </location>
</feature>
<evidence type="ECO:0000256" key="7">
    <source>
        <dbReference type="SAM" id="SignalP"/>
    </source>
</evidence>
<dbReference type="PANTHER" id="PTHR45698:SF1">
    <property type="entry name" value="TRACE AMINE-ASSOCIATED RECEPTOR 13C-LIKE"/>
    <property type="match status" value="1"/>
</dbReference>
<dbReference type="EnsemblMetazoa" id="XM_030971993">
    <property type="protein sequence ID" value="XP_030827853"/>
    <property type="gene ID" value="LOC115919134"/>
</dbReference>
<keyword evidence="4 6" id="KW-0472">Membrane</keyword>
<organism evidence="9 10">
    <name type="scientific">Strongylocentrotus purpuratus</name>
    <name type="common">Purple sea urchin</name>
    <dbReference type="NCBI Taxonomy" id="7668"/>
    <lineage>
        <taxon>Eukaryota</taxon>
        <taxon>Metazoa</taxon>
        <taxon>Echinodermata</taxon>
        <taxon>Eleutherozoa</taxon>
        <taxon>Echinozoa</taxon>
        <taxon>Echinoidea</taxon>
        <taxon>Euechinoidea</taxon>
        <taxon>Echinacea</taxon>
        <taxon>Camarodonta</taxon>
        <taxon>Echinidea</taxon>
        <taxon>Strongylocentrotidae</taxon>
        <taxon>Strongylocentrotus</taxon>
    </lineage>
</organism>
<dbReference type="PRINTS" id="PR00237">
    <property type="entry name" value="GPCRRHODOPSN"/>
</dbReference>
<dbReference type="InParanoid" id="A0A7M7MWW7"/>
<evidence type="ECO:0000256" key="5">
    <source>
        <dbReference type="SAM" id="MobiDB-lite"/>
    </source>
</evidence>
<evidence type="ECO:0000313" key="10">
    <source>
        <dbReference type="Proteomes" id="UP000007110"/>
    </source>
</evidence>
<reference evidence="9" key="2">
    <citation type="submission" date="2021-01" db="UniProtKB">
        <authorList>
            <consortium name="EnsemblMetazoa"/>
        </authorList>
    </citation>
    <scope>IDENTIFICATION</scope>
</reference>
<name>A0A7M7MWW7_STRPU</name>
<dbReference type="KEGG" id="spu:115919134"/>
<dbReference type="Pfam" id="PF00001">
    <property type="entry name" value="7tm_1"/>
    <property type="match status" value="1"/>
</dbReference>
<dbReference type="Proteomes" id="UP000007110">
    <property type="component" value="Unassembled WGS sequence"/>
</dbReference>
<evidence type="ECO:0000256" key="6">
    <source>
        <dbReference type="SAM" id="Phobius"/>
    </source>
</evidence>
<feature type="transmembrane region" description="Helical" evidence="6">
    <location>
        <begin position="310"/>
        <end position="334"/>
    </location>
</feature>
<evidence type="ECO:0000259" key="8">
    <source>
        <dbReference type="PROSITE" id="PS50262"/>
    </source>
</evidence>
<keyword evidence="2 6" id="KW-0812">Transmembrane</keyword>
<feature type="transmembrane region" description="Helical" evidence="6">
    <location>
        <begin position="177"/>
        <end position="194"/>
    </location>
</feature>
<feature type="region of interest" description="Disordered" evidence="5">
    <location>
        <begin position="31"/>
        <end position="104"/>
    </location>
</feature>
<dbReference type="OMA" id="TWICVIS"/>
<protein>
    <recommendedName>
        <fullName evidence="8">G-protein coupled receptors family 1 profile domain-containing protein</fullName>
    </recommendedName>
</protein>
<dbReference type="PROSITE" id="PS50262">
    <property type="entry name" value="G_PROTEIN_RECEP_F1_2"/>
    <property type="match status" value="1"/>
</dbReference>
<dbReference type="PANTHER" id="PTHR45698">
    <property type="entry name" value="TRACE AMINE-ASSOCIATED RECEPTOR 19N-RELATED"/>
    <property type="match status" value="1"/>
</dbReference>
<feature type="transmembrane region" description="Helical" evidence="6">
    <location>
        <begin position="359"/>
        <end position="381"/>
    </location>
</feature>